<evidence type="ECO:0000313" key="2">
    <source>
        <dbReference type="Proteomes" id="UP001159363"/>
    </source>
</evidence>
<accession>A0ABQ9H7C6</accession>
<keyword evidence="2" id="KW-1185">Reference proteome</keyword>
<gene>
    <name evidence="1" type="ORF">PR048_016667</name>
</gene>
<reference evidence="1 2" key="1">
    <citation type="submission" date="2023-02" db="EMBL/GenBank/DDBJ databases">
        <title>LHISI_Scaffold_Assembly.</title>
        <authorList>
            <person name="Stuart O.P."/>
            <person name="Cleave R."/>
            <person name="Magrath M.J.L."/>
            <person name="Mikheyev A.S."/>
        </authorList>
    </citation>
    <scope>NUCLEOTIDE SEQUENCE [LARGE SCALE GENOMIC DNA]</scope>
    <source>
        <strain evidence="1">Daus_M_001</strain>
        <tissue evidence="1">Leg muscle</tissue>
    </source>
</reference>
<proteinExistence type="predicted"/>
<dbReference type="EMBL" id="JARBHB010000006">
    <property type="protein sequence ID" value="KAJ8880201.1"/>
    <property type="molecule type" value="Genomic_DNA"/>
</dbReference>
<organism evidence="1 2">
    <name type="scientific">Dryococelus australis</name>
    <dbReference type="NCBI Taxonomy" id="614101"/>
    <lineage>
        <taxon>Eukaryota</taxon>
        <taxon>Metazoa</taxon>
        <taxon>Ecdysozoa</taxon>
        <taxon>Arthropoda</taxon>
        <taxon>Hexapoda</taxon>
        <taxon>Insecta</taxon>
        <taxon>Pterygota</taxon>
        <taxon>Neoptera</taxon>
        <taxon>Polyneoptera</taxon>
        <taxon>Phasmatodea</taxon>
        <taxon>Verophasmatodea</taxon>
        <taxon>Anareolatae</taxon>
        <taxon>Phasmatidae</taxon>
        <taxon>Eurycanthinae</taxon>
        <taxon>Dryococelus</taxon>
    </lineage>
</organism>
<dbReference type="Proteomes" id="UP001159363">
    <property type="component" value="Chromosome 5"/>
</dbReference>
<comment type="caution">
    <text evidence="1">The sequence shown here is derived from an EMBL/GenBank/DDBJ whole genome shotgun (WGS) entry which is preliminary data.</text>
</comment>
<sequence>MLLGVVYRPLAVGKLDIIESVLSDCIPDHEHVTLMGDFIVDLLKETNESQHGQTTVSGLSYHDIVYVSYCLRVNKFIPKILTYRNLNNLDVNYYRDATETKWHEIFTLQNLDDELSLFNNKLISLYDKHIPVVKKRITHPPAPLDETRNTSLDATS</sequence>
<protein>
    <submittedName>
        <fullName evidence="1">Uncharacterized protein</fullName>
    </submittedName>
</protein>
<evidence type="ECO:0000313" key="1">
    <source>
        <dbReference type="EMBL" id="KAJ8880201.1"/>
    </source>
</evidence>
<name>A0ABQ9H7C6_9NEOP</name>